<dbReference type="InterPro" id="IPR001789">
    <property type="entry name" value="Sig_transdc_resp-reg_receiver"/>
</dbReference>
<dbReference type="EMBL" id="MTSE01000003">
    <property type="protein sequence ID" value="OUJ74695.1"/>
    <property type="molecule type" value="Genomic_DNA"/>
</dbReference>
<dbReference type="InterPro" id="IPR046947">
    <property type="entry name" value="LytR-like"/>
</dbReference>
<evidence type="ECO:0008006" key="6">
    <source>
        <dbReference type="Google" id="ProtNLM"/>
    </source>
</evidence>
<dbReference type="Pfam" id="PF04397">
    <property type="entry name" value="LytTR"/>
    <property type="match status" value="1"/>
</dbReference>
<sequence>MSYQALIADSELATRQSIRFYLEQAAGFQVAAEASTGPEALTALLHHRPDVVFVNLHLPRLDGFSVLREIWPYFQPQVVFLSASDQPMLLALEESGVPYLPKPFTELQFHQTLCHVKTNLAQPQSQETIDMLMRLLVSEEPPTKPTYLKRMLVKDNHKLFFIKAEDILYFDADGNYITLHTLKRNYTLYESLTQLEQRLDPADFTRINRSYIVNLNYVEELECYFNGEYLVKLTGGHTLKWTRFYRDNVKTFLAKNR</sequence>
<evidence type="ECO:0000313" key="4">
    <source>
        <dbReference type="EMBL" id="OUJ74695.1"/>
    </source>
</evidence>
<dbReference type="Gene3D" id="3.40.50.2300">
    <property type="match status" value="1"/>
</dbReference>
<dbReference type="RefSeq" id="WP_179197622.1">
    <property type="nucleotide sequence ID" value="NZ_MTSE01000003.1"/>
</dbReference>
<dbReference type="PANTHER" id="PTHR37299:SF1">
    <property type="entry name" value="STAGE 0 SPORULATION PROTEIN A HOMOLOG"/>
    <property type="match status" value="1"/>
</dbReference>
<dbReference type="PROSITE" id="PS50930">
    <property type="entry name" value="HTH_LYTTR"/>
    <property type="match status" value="1"/>
</dbReference>
<dbReference type="Proteomes" id="UP000194873">
    <property type="component" value="Unassembled WGS sequence"/>
</dbReference>
<feature type="domain" description="HTH LytTR-type" evidence="3">
    <location>
        <begin position="151"/>
        <end position="255"/>
    </location>
</feature>
<gene>
    <name evidence="4" type="ORF">BXP70_07990</name>
</gene>
<comment type="caution">
    <text evidence="4">The sequence shown here is derived from an EMBL/GenBank/DDBJ whole genome shotgun (WGS) entry which is preliminary data.</text>
</comment>
<dbReference type="GO" id="GO:0003677">
    <property type="term" value="F:DNA binding"/>
    <property type="evidence" value="ECO:0007669"/>
    <property type="project" value="InterPro"/>
</dbReference>
<reference evidence="4 5" key="1">
    <citation type="submission" date="2017-01" db="EMBL/GenBank/DDBJ databases">
        <title>A new Hymenobacter.</title>
        <authorList>
            <person name="Liang Y."/>
            <person name="Feng F."/>
        </authorList>
    </citation>
    <scope>NUCLEOTIDE SEQUENCE [LARGE SCALE GENOMIC DNA]</scope>
    <source>
        <strain evidence="4">MIMBbqt21</strain>
    </source>
</reference>
<dbReference type="Pfam" id="PF00072">
    <property type="entry name" value="Response_reg"/>
    <property type="match status" value="1"/>
</dbReference>
<dbReference type="Gene3D" id="2.40.50.1020">
    <property type="entry name" value="LytTr DNA-binding domain"/>
    <property type="match status" value="1"/>
</dbReference>
<proteinExistence type="predicted"/>
<dbReference type="InterPro" id="IPR011006">
    <property type="entry name" value="CheY-like_superfamily"/>
</dbReference>
<dbReference type="SMART" id="SM00850">
    <property type="entry name" value="LytTR"/>
    <property type="match status" value="1"/>
</dbReference>
<dbReference type="AlphaFoldDB" id="A0A243WHJ3"/>
<evidence type="ECO:0000259" key="3">
    <source>
        <dbReference type="PROSITE" id="PS50930"/>
    </source>
</evidence>
<organism evidence="4 5">
    <name type="scientific">Hymenobacter crusticola</name>
    <dbReference type="NCBI Taxonomy" id="1770526"/>
    <lineage>
        <taxon>Bacteria</taxon>
        <taxon>Pseudomonadati</taxon>
        <taxon>Bacteroidota</taxon>
        <taxon>Cytophagia</taxon>
        <taxon>Cytophagales</taxon>
        <taxon>Hymenobacteraceae</taxon>
        <taxon>Hymenobacter</taxon>
    </lineage>
</organism>
<dbReference type="InterPro" id="IPR007492">
    <property type="entry name" value="LytTR_DNA-bd_dom"/>
</dbReference>
<accession>A0A243WHJ3</accession>
<evidence type="ECO:0000259" key="2">
    <source>
        <dbReference type="PROSITE" id="PS50110"/>
    </source>
</evidence>
<comment type="caution">
    <text evidence="1">Lacks conserved residue(s) required for the propagation of feature annotation.</text>
</comment>
<protein>
    <recommendedName>
        <fullName evidence="6">DNA-binding response regulator</fullName>
    </recommendedName>
</protein>
<dbReference type="GO" id="GO:0000156">
    <property type="term" value="F:phosphorelay response regulator activity"/>
    <property type="evidence" value="ECO:0007669"/>
    <property type="project" value="InterPro"/>
</dbReference>
<evidence type="ECO:0000313" key="5">
    <source>
        <dbReference type="Proteomes" id="UP000194873"/>
    </source>
</evidence>
<keyword evidence="5" id="KW-1185">Reference proteome</keyword>
<name>A0A243WHJ3_9BACT</name>
<dbReference type="SUPFAM" id="SSF52172">
    <property type="entry name" value="CheY-like"/>
    <property type="match status" value="1"/>
</dbReference>
<dbReference type="PANTHER" id="PTHR37299">
    <property type="entry name" value="TRANSCRIPTIONAL REGULATOR-RELATED"/>
    <property type="match status" value="1"/>
</dbReference>
<dbReference type="PROSITE" id="PS50110">
    <property type="entry name" value="RESPONSE_REGULATORY"/>
    <property type="match status" value="1"/>
</dbReference>
<dbReference type="SMART" id="SM00448">
    <property type="entry name" value="REC"/>
    <property type="match status" value="1"/>
</dbReference>
<feature type="domain" description="Response regulatory" evidence="2">
    <location>
        <begin position="4"/>
        <end position="117"/>
    </location>
</feature>
<evidence type="ECO:0000256" key="1">
    <source>
        <dbReference type="PROSITE-ProRule" id="PRU00169"/>
    </source>
</evidence>